<name>A0ABF7QZW3_RHILW</name>
<dbReference type="PANTHER" id="PTHR42964">
    <property type="entry name" value="ENOYL-COA HYDRATASE"/>
    <property type="match status" value="1"/>
</dbReference>
<dbReference type="Pfam" id="PF00378">
    <property type="entry name" value="ECH_1"/>
    <property type="match status" value="1"/>
</dbReference>
<dbReference type="EMBL" id="CP001195">
    <property type="protein sequence ID" value="ACI59690.1"/>
    <property type="molecule type" value="Genomic_DNA"/>
</dbReference>
<keyword evidence="3" id="KW-0614">Plasmid</keyword>
<dbReference type="RefSeq" id="WP_012559956.1">
    <property type="nucleotide sequence ID" value="NC_011370.1"/>
</dbReference>
<dbReference type="AlphaFoldDB" id="A0ABF7QZW3"/>
<dbReference type="KEGG" id="rlt:Rleg2_6323"/>
<reference evidence="3 4" key="1">
    <citation type="journal article" date="2010" name="Stand. Genomic Sci.">
        <title>Complete genome sequence of Rhizobium leguminosarum bv trifolii strain WSM2304, an effective microsymbiont of the South American clover Trifolium polymorphum.</title>
        <authorList>
            <person name="Reeve W."/>
            <person name="O'Hara G."/>
            <person name="Chain P."/>
            <person name="Ardley J."/>
            <person name="Brau L."/>
            <person name="Nandesena K."/>
            <person name="Tiwari R."/>
            <person name="Malfatti S."/>
            <person name="Kiss H."/>
            <person name="Lapidus A."/>
            <person name="Copeland A."/>
            <person name="Nolan M."/>
            <person name="Land M."/>
            <person name="Ivanova N."/>
            <person name="Mavromatis K."/>
            <person name="Markowitz V."/>
            <person name="Kyrpides N."/>
            <person name="Melino V."/>
            <person name="Denton M."/>
            <person name="Yates R."/>
            <person name="Howieson J."/>
        </authorList>
    </citation>
    <scope>NUCLEOTIDE SEQUENCE [LARGE SCALE GENOMIC DNA]</scope>
    <source>
        <strain evidence="3 4">WSM2304</strain>
    </source>
</reference>
<comment type="similarity">
    <text evidence="1 2">Belongs to the enoyl-CoA hydratase/isomerase family.</text>
</comment>
<sequence length="261" mass="28461">MDETLENAEVVLSMGKVATLEINRPEKRNAVHSEMWKSLLAACERIGGNPDTRVLLLKGRGLHFCGGADISEFSNAYASDASAERYNSHYAAIETALRHLPFPVIAEIRGACFGGGLGLALSADFRFCDTTAMFAVTASKLGIAYSPEDTARVIEKIGPARAKDLLFSARTVMADEALAWNLVDRVFAAEELEAAVEQYAHTLVTRSKASLRAIKTIVNKLAEPGQVLCDSLRPTYSELFRGSDIKEGARAFMAKREPNFE</sequence>
<dbReference type="InterPro" id="IPR051683">
    <property type="entry name" value="Enoyl-CoA_Hydratase/Isomerase"/>
</dbReference>
<dbReference type="PROSITE" id="PS00166">
    <property type="entry name" value="ENOYL_COA_HYDRATASE"/>
    <property type="match status" value="1"/>
</dbReference>
<geneLocation type="plasmid" evidence="3 4">
    <name>pRLG203</name>
</geneLocation>
<keyword evidence="4" id="KW-1185">Reference proteome</keyword>
<accession>A0ABF7QZW3</accession>
<evidence type="ECO:0000256" key="1">
    <source>
        <dbReference type="ARBA" id="ARBA00005254"/>
    </source>
</evidence>
<dbReference type="InterPro" id="IPR001753">
    <property type="entry name" value="Enoyl-CoA_hydra/iso"/>
</dbReference>
<dbReference type="SUPFAM" id="SSF52096">
    <property type="entry name" value="ClpP/crotonase"/>
    <property type="match status" value="1"/>
</dbReference>
<dbReference type="InterPro" id="IPR029045">
    <property type="entry name" value="ClpP/crotonase-like_dom_sf"/>
</dbReference>
<evidence type="ECO:0000313" key="3">
    <source>
        <dbReference type="EMBL" id="ACI59690.1"/>
    </source>
</evidence>
<proteinExistence type="inferred from homology"/>
<evidence type="ECO:0000256" key="2">
    <source>
        <dbReference type="RuleBase" id="RU003707"/>
    </source>
</evidence>
<evidence type="ECO:0000313" key="4">
    <source>
        <dbReference type="Proteomes" id="UP000008330"/>
    </source>
</evidence>
<dbReference type="InterPro" id="IPR018376">
    <property type="entry name" value="Enoyl-CoA_hyd/isom_CS"/>
</dbReference>
<dbReference type="Proteomes" id="UP000008330">
    <property type="component" value="Plasmid pRLG203"/>
</dbReference>
<dbReference type="Gene3D" id="3.90.226.10">
    <property type="entry name" value="2-enoyl-CoA Hydratase, Chain A, domain 1"/>
    <property type="match status" value="1"/>
</dbReference>
<protein>
    <submittedName>
        <fullName evidence="3">Enoyl-CoA hydratase/isomerase</fullName>
    </submittedName>
</protein>
<dbReference type="GO" id="GO:0003824">
    <property type="term" value="F:catalytic activity"/>
    <property type="evidence" value="ECO:0007669"/>
    <property type="project" value="UniProtKB-ARBA"/>
</dbReference>
<dbReference type="CDD" id="cd06558">
    <property type="entry name" value="crotonase-like"/>
    <property type="match status" value="1"/>
</dbReference>
<dbReference type="PANTHER" id="PTHR42964:SF1">
    <property type="entry name" value="POLYKETIDE BIOSYNTHESIS ENOYL-COA HYDRATASE PKSH-RELATED"/>
    <property type="match status" value="1"/>
</dbReference>
<gene>
    <name evidence="3" type="ordered locus">Rleg2_6323</name>
</gene>
<organism evidence="3 4">
    <name type="scientific">Rhizobium leguminosarum bv. trifolii (strain WSM2304)</name>
    <dbReference type="NCBI Taxonomy" id="395492"/>
    <lineage>
        <taxon>Bacteria</taxon>
        <taxon>Pseudomonadati</taxon>
        <taxon>Pseudomonadota</taxon>
        <taxon>Alphaproteobacteria</taxon>
        <taxon>Hyphomicrobiales</taxon>
        <taxon>Rhizobiaceae</taxon>
        <taxon>Rhizobium/Agrobacterium group</taxon>
        <taxon>Rhizobium</taxon>
    </lineage>
</organism>